<comment type="caution">
    <text evidence="2">The sequence shown here is derived from an EMBL/GenBank/DDBJ whole genome shotgun (WGS) entry which is preliminary data.</text>
</comment>
<dbReference type="AlphaFoldDB" id="D4YUY3"/>
<evidence type="ECO:0000313" key="3">
    <source>
        <dbReference type="Proteomes" id="UP000004069"/>
    </source>
</evidence>
<accession>D4YUY3</accession>
<protein>
    <recommendedName>
        <fullName evidence="4">NAD(P)-binding domain-containing protein</fullName>
    </recommendedName>
</protein>
<keyword evidence="3" id="KW-1185">Reference proteome</keyword>
<gene>
    <name evidence="2" type="ORF">HMPREF0493_1344</name>
</gene>
<feature type="region of interest" description="Disordered" evidence="1">
    <location>
        <begin position="43"/>
        <end position="62"/>
    </location>
</feature>
<evidence type="ECO:0000256" key="1">
    <source>
        <dbReference type="SAM" id="MobiDB-lite"/>
    </source>
</evidence>
<evidence type="ECO:0008006" key="4">
    <source>
        <dbReference type="Google" id="ProtNLM"/>
    </source>
</evidence>
<sequence>MVKVVVLGAHGQVAQIVERFLFADKDVDTTLFLRNAERMADKKVKQQSSKAAQPMQLNLKKQ</sequence>
<dbReference type="PATRIC" id="fig|585524.9.peg.1643"/>
<organism evidence="2 3">
    <name type="scientific">Lactobacillus amylolyticus DSM 11664</name>
    <dbReference type="NCBI Taxonomy" id="585524"/>
    <lineage>
        <taxon>Bacteria</taxon>
        <taxon>Bacillati</taxon>
        <taxon>Bacillota</taxon>
        <taxon>Bacilli</taxon>
        <taxon>Lactobacillales</taxon>
        <taxon>Lactobacillaceae</taxon>
        <taxon>Lactobacillus</taxon>
    </lineage>
</organism>
<reference evidence="2 3" key="1">
    <citation type="submission" date="2010-04" db="EMBL/GenBank/DDBJ databases">
        <authorList>
            <person name="Muzny D."/>
            <person name="Qin X."/>
            <person name="Deng J."/>
            <person name="Jiang H."/>
            <person name="Liu Y."/>
            <person name="Qu J."/>
            <person name="Song X.-Z."/>
            <person name="Zhang L."/>
            <person name="Thornton R."/>
            <person name="Coyle M."/>
            <person name="Francisco L."/>
            <person name="Jackson L."/>
            <person name="Javaid M."/>
            <person name="Korchina V."/>
            <person name="Kovar C."/>
            <person name="Mata R."/>
            <person name="Mathew T."/>
            <person name="Ngo R."/>
            <person name="Nguyen L."/>
            <person name="Nguyen N."/>
            <person name="Okwuonu G."/>
            <person name="Ongeri F."/>
            <person name="Pham C."/>
            <person name="Simmons D."/>
            <person name="Wilczek-Boney K."/>
            <person name="Hale W."/>
            <person name="Jakkamsetti A."/>
            <person name="Pham P."/>
            <person name="Ruth R."/>
            <person name="San Lucas F."/>
            <person name="Warren J."/>
            <person name="Zhang J."/>
            <person name="Zhao Z."/>
            <person name="Zhou C."/>
            <person name="Zhu D."/>
            <person name="Lee S."/>
            <person name="Bess C."/>
            <person name="Blankenburg K."/>
            <person name="Forbes L."/>
            <person name="Fu Q."/>
            <person name="Gubbala S."/>
            <person name="Hirani K."/>
            <person name="Jayaseelan J.C."/>
            <person name="Lara F."/>
            <person name="Munidasa M."/>
            <person name="Palculict T."/>
            <person name="Patil S."/>
            <person name="Pu L.-L."/>
            <person name="Saada N."/>
            <person name="Tang L."/>
            <person name="Weissenberger G."/>
            <person name="Zhu Y."/>
            <person name="Hemphill L."/>
            <person name="Shang Y."/>
            <person name="Youmans B."/>
            <person name="Ayvaz T."/>
            <person name="Ross M."/>
            <person name="Santibanez J."/>
            <person name="Aqrawi P."/>
            <person name="Gross S."/>
            <person name="Joshi V."/>
            <person name="Fowler G."/>
            <person name="Nazareth L."/>
            <person name="Reid J."/>
            <person name="Worley K."/>
            <person name="Petrosino J."/>
            <person name="Highlander S."/>
            <person name="Gibbs R."/>
        </authorList>
    </citation>
    <scope>NUCLEOTIDE SEQUENCE [LARGE SCALE GENOMIC DNA]</scope>
    <source>
        <strain evidence="2 3">DSM 11664</strain>
    </source>
</reference>
<evidence type="ECO:0000313" key="2">
    <source>
        <dbReference type="EMBL" id="EFG55034.1"/>
    </source>
</evidence>
<proteinExistence type="predicted"/>
<dbReference type="Proteomes" id="UP000004069">
    <property type="component" value="Unassembled WGS sequence"/>
</dbReference>
<name>D4YUY3_9LACO</name>
<dbReference type="EMBL" id="ADNY01000055">
    <property type="protein sequence ID" value="EFG55034.1"/>
    <property type="molecule type" value="Genomic_DNA"/>
</dbReference>